<protein>
    <submittedName>
        <fullName evidence="4">Glycosyltransferase family 4 protein</fullName>
    </submittedName>
</protein>
<name>A0A7L5BWW1_9RHOB</name>
<dbReference type="AlphaFoldDB" id="A0A7L5BWW1"/>
<evidence type="ECO:0000259" key="2">
    <source>
        <dbReference type="Pfam" id="PF00534"/>
    </source>
</evidence>
<dbReference type="Proteomes" id="UP000503336">
    <property type="component" value="Chromosome"/>
</dbReference>
<evidence type="ECO:0000313" key="4">
    <source>
        <dbReference type="EMBL" id="QIE55941.1"/>
    </source>
</evidence>
<evidence type="ECO:0000256" key="1">
    <source>
        <dbReference type="ARBA" id="ARBA00022679"/>
    </source>
</evidence>
<dbReference type="Pfam" id="PF13439">
    <property type="entry name" value="Glyco_transf_4"/>
    <property type="match status" value="1"/>
</dbReference>
<accession>A0A7L5BWW1</accession>
<dbReference type="Pfam" id="PF00534">
    <property type="entry name" value="Glycos_transf_1"/>
    <property type="match status" value="1"/>
</dbReference>
<dbReference type="GO" id="GO:0009103">
    <property type="term" value="P:lipopolysaccharide biosynthetic process"/>
    <property type="evidence" value="ECO:0007669"/>
    <property type="project" value="TreeGrafter"/>
</dbReference>
<dbReference type="GO" id="GO:0016757">
    <property type="term" value="F:glycosyltransferase activity"/>
    <property type="evidence" value="ECO:0007669"/>
    <property type="project" value="InterPro"/>
</dbReference>
<reference evidence="4 5" key="1">
    <citation type="submission" date="2020-02" db="EMBL/GenBank/DDBJ databases">
        <title>complete genome sequence of Rhodobacteraceae bacterium.</title>
        <authorList>
            <person name="Park J."/>
            <person name="Kim Y.-S."/>
            <person name="Kim K.-H."/>
        </authorList>
    </citation>
    <scope>NUCLEOTIDE SEQUENCE [LARGE SCALE GENOMIC DNA]</scope>
    <source>
        <strain evidence="4 5">RR4-56</strain>
    </source>
</reference>
<feature type="domain" description="Glycosyl transferase family 1" evidence="2">
    <location>
        <begin position="212"/>
        <end position="368"/>
    </location>
</feature>
<dbReference type="EMBL" id="CP049056">
    <property type="protein sequence ID" value="QIE55941.1"/>
    <property type="molecule type" value="Genomic_DNA"/>
</dbReference>
<dbReference type="CDD" id="cd03809">
    <property type="entry name" value="GT4_MtfB-like"/>
    <property type="match status" value="1"/>
</dbReference>
<sequence length="391" mass="42014">MPYAAIDPLPAGGDGVLNVACFANQFADAQGHGLARYARELFSSLQELDCLRVTPVAGWSALSPDVLDARRREVGLKLTGLGRRGTSLLWTFLDFPTLESRLDARVDVVHAVSLGYPVATRKPFVVTIHDLGPLTHPEFFGNTRPWVMKRSLDQAVRKADAIVCVSQSTADEVRDYVGPAVDGRLRVVLEGVSERFFAPADPTLLAGLDLPPEDTPFILSAGAVSPRKNLHGLLSAMALALDSIPHHLVLVGGDGWDGGQFERMLETPALRGRVHLTGYVSDGALRALYQAAALYVHPSLYEGFGLPVLEAMASGTPVVSSDRTSLPEVVGSAGRLSDAANPETLAGDIVAMCNAGERRAKIIQEGRAHAARFRWPTCARAMAEIYREVSC</sequence>
<feature type="domain" description="Glycosyltransferase subfamily 4-like N-terminal" evidence="3">
    <location>
        <begin position="33"/>
        <end position="193"/>
    </location>
</feature>
<keyword evidence="1 4" id="KW-0808">Transferase</keyword>
<dbReference type="SUPFAM" id="SSF53756">
    <property type="entry name" value="UDP-Glycosyltransferase/glycogen phosphorylase"/>
    <property type="match status" value="1"/>
</dbReference>
<proteinExistence type="predicted"/>
<dbReference type="InterPro" id="IPR028098">
    <property type="entry name" value="Glyco_trans_4-like_N"/>
</dbReference>
<evidence type="ECO:0000259" key="3">
    <source>
        <dbReference type="Pfam" id="PF13439"/>
    </source>
</evidence>
<dbReference type="Gene3D" id="3.40.50.2000">
    <property type="entry name" value="Glycogen Phosphorylase B"/>
    <property type="match status" value="2"/>
</dbReference>
<organism evidence="4 5">
    <name type="scientific">Pikeienuella piscinae</name>
    <dbReference type="NCBI Taxonomy" id="2748098"/>
    <lineage>
        <taxon>Bacteria</taxon>
        <taxon>Pseudomonadati</taxon>
        <taxon>Pseudomonadota</taxon>
        <taxon>Alphaproteobacteria</taxon>
        <taxon>Rhodobacterales</taxon>
        <taxon>Paracoccaceae</taxon>
        <taxon>Pikeienuella</taxon>
    </lineage>
</organism>
<dbReference type="KEGG" id="hdh:G5B40_11050"/>
<dbReference type="PANTHER" id="PTHR46401">
    <property type="entry name" value="GLYCOSYLTRANSFERASE WBBK-RELATED"/>
    <property type="match status" value="1"/>
</dbReference>
<dbReference type="PANTHER" id="PTHR46401:SF2">
    <property type="entry name" value="GLYCOSYLTRANSFERASE WBBK-RELATED"/>
    <property type="match status" value="1"/>
</dbReference>
<gene>
    <name evidence="4" type="ORF">G5B40_11050</name>
</gene>
<keyword evidence="5" id="KW-1185">Reference proteome</keyword>
<dbReference type="InterPro" id="IPR001296">
    <property type="entry name" value="Glyco_trans_1"/>
</dbReference>
<evidence type="ECO:0000313" key="5">
    <source>
        <dbReference type="Proteomes" id="UP000503336"/>
    </source>
</evidence>